<dbReference type="InterPro" id="IPR025665">
    <property type="entry name" value="Beta-barrel_OMP_2"/>
</dbReference>
<evidence type="ECO:0000313" key="8">
    <source>
        <dbReference type="EMBL" id="MSB73399.1"/>
    </source>
</evidence>
<gene>
    <name evidence="3" type="ORF">ERS852429_01023</name>
    <name evidence="4" type="ORF">ERS852560_01867</name>
    <name evidence="9" type="ORF">FSA05_02360</name>
    <name evidence="7" type="ORF">GKD54_04540</name>
    <name evidence="6" type="ORF">GKD58_13150</name>
    <name evidence="5" type="ORF">GKD59_15785</name>
    <name evidence="8" type="ORF">GKD70_08900</name>
    <name evidence="10" type="ORF">P2T59_03660</name>
</gene>
<organism evidence="3 12">
    <name type="scientific">Parabacteroides distasonis</name>
    <dbReference type="NCBI Taxonomy" id="823"/>
    <lineage>
        <taxon>Bacteria</taxon>
        <taxon>Pseudomonadati</taxon>
        <taxon>Bacteroidota</taxon>
        <taxon>Bacteroidia</taxon>
        <taxon>Bacteroidales</taxon>
        <taxon>Tannerellaceae</taxon>
        <taxon>Parabacteroides</taxon>
    </lineage>
</organism>
<protein>
    <submittedName>
        <fullName evidence="5">Outer membrane beta-barrel protein</fullName>
    </submittedName>
    <submittedName>
        <fullName evidence="9">PorT family protein</fullName>
    </submittedName>
</protein>
<dbReference type="Proteomes" id="UP001221009">
    <property type="component" value="Chromosome"/>
</dbReference>
<dbReference type="Proteomes" id="UP000471216">
    <property type="component" value="Unassembled WGS sequence"/>
</dbReference>
<dbReference type="Pfam" id="PF13568">
    <property type="entry name" value="OMP_b-brl_2"/>
    <property type="match status" value="1"/>
</dbReference>
<feature type="domain" description="Outer membrane protein beta-barrel" evidence="2">
    <location>
        <begin position="22"/>
        <end position="202"/>
    </location>
</feature>
<evidence type="ECO:0000313" key="16">
    <source>
        <dbReference type="Proteomes" id="UP000463337"/>
    </source>
</evidence>
<dbReference type="GeneID" id="93521703"/>
<dbReference type="EMBL" id="CP120353">
    <property type="protein sequence ID" value="WET65084.1"/>
    <property type="molecule type" value="Genomic_DNA"/>
</dbReference>
<dbReference type="EMBL" id="WKMX01000004">
    <property type="protein sequence ID" value="MRZ05500.1"/>
    <property type="molecule type" value="Genomic_DNA"/>
</dbReference>
<evidence type="ECO:0000313" key="6">
    <source>
        <dbReference type="EMBL" id="MRY85187.1"/>
    </source>
</evidence>
<reference evidence="11 12" key="1">
    <citation type="submission" date="2015-09" db="EMBL/GenBank/DDBJ databases">
        <authorList>
            <consortium name="Pathogen Informatics"/>
        </authorList>
    </citation>
    <scope>NUCLEOTIDE SEQUENCE [LARGE SCALE GENOMIC DNA]</scope>
    <source>
        <strain evidence="3 12">2789STDY5608872</strain>
        <strain evidence="4 11">2789STDY5834948</strain>
    </source>
</reference>
<dbReference type="EMBL" id="WKLT01000015">
    <property type="protein sequence ID" value="MRY59342.1"/>
    <property type="molecule type" value="Genomic_DNA"/>
</dbReference>
<dbReference type="RefSeq" id="WP_034531327.1">
    <property type="nucleotide sequence ID" value="NZ_AP019729.1"/>
</dbReference>
<dbReference type="AlphaFoldDB" id="A0A173SBC7"/>
<evidence type="ECO:0000313" key="13">
    <source>
        <dbReference type="Proteomes" id="UP000315827"/>
    </source>
</evidence>
<evidence type="ECO:0000313" key="15">
    <source>
        <dbReference type="Proteomes" id="UP000450599"/>
    </source>
</evidence>
<evidence type="ECO:0000313" key="3">
    <source>
        <dbReference type="EMBL" id="CUM87844.1"/>
    </source>
</evidence>
<dbReference type="Proteomes" id="UP000450599">
    <property type="component" value="Unassembled WGS sequence"/>
</dbReference>
<keyword evidence="1" id="KW-0732">Signal</keyword>
<evidence type="ECO:0000256" key="1">
    <source>
        <dbReference type="SAM" id="SignalP"/>
    </source>
</evidence>
<evidence type="ECO:0000313" key="5">
    <source>
        <dbReference type="EMBL" id="MRY59342.1"/>
    </source>
</evidence>
<name>A0A173SBC7_PARDI</name>
<dbReference type="Proteomes" id="UP000095332">
    <property type="component" value="Unassembled WGS sequence"/>
</dbReference>
<feature type="chain" id="PRO_5014250258" evidence="1">
    <location>
        <begin position="21"/>
        <end position="227"/>
    </location>
</feature>
<dbReference type="Proteomes" id="UP000463337">
    <property type="component" value="Unassembled WGS sequence"/>
</dbReference>
<evidence type="ECO:0000313" key="14">
    <source>
        <dbReference type="Proteomes" id="UP000441609"/>
    </source>
</evidence>
<evidence type="ECO:0000313" key="9">
    <source>
        <dbReference type="EMBL" id="TWV64477.1"/>
    </source>
</evidence>
<dbReference type="EMBL" id="CZBM01000006">
    <property type="protein sequence ID" value="CUQ24868.1"/>
    <property type="molecule type" value="Genomic_DNA"/>
</dbReference>
<evidence type="ECO:0000259" key="2">
    <source>
        <dbReference type="Pfam" id="PF13568"/>
    </source>
</evidence>
<evidence type="ECO:0000313" key="12">
    <source>
        <dbReference type="Proteomes" id="UP000095591"/>
    </source>
</evidence>
<feature type="signal peptide" evidence="1">
    <location>
        <begin position="1"/>
        <end position="20"/>
    </location>
</feature>
<dbReference type="Proteomes" id="UP000315827">
    <property type="component" value="Unassembled WGS sequence"/>
</dbReference>
<evidence type="ECO:0000313" key="11">
    <source>
        <dbReference type="Proteomes" id="UP000095332"/>
    </source>
</evidence>
<dbReference type="EMBL" id="WKMW01000012">
    <property type="protein sequence ID" value="MRY85187.1"/>
    <property type="molecule type" value="Genomic_DNA"/>
</dbReference>
<sequence>MKRVVLFAMVLMLGVISVQAQWSVVPEAGMTVMKAGPMVDWKPSWKIGVGVEYQLKPEFLSLKSGLYYTQRGYSNDKFPGYGYGCYWWAVPGPTYDPYGYAYDYSNKVTRNFLQLPIMANFSFKLAEDIRLNVGVGPYIAVSVLDKGMFGGWSVASEESAKFYTHDPCEGLRAFDWGISATVGVEIKQCFINFGYDVSLGKEYKGGSIEANYHTLALTAGYKFKLGK</sequence>
<proteinExistence type="predicted"/>
<reference evidence="10" key="4">
    <citation type="submission" date="2023-03" db="EMBL/GenBank/DDBJ databases">
        <title>Parabacteroides distasonis, a bacteria resistant against UC.</title>
        <authorList>
            <person name="Dai W."/>
        </authorList>
    </citation>
    <scope>NUCLEOTIDE SEQUENCE</scope>
    <source>
        <strain evidence="10">F1-28</strain>
    </source>
</reference>
<evidence type="ECO:0000313" key="4">
    <source>
        <dbReference type="EMBL" id="CUQ24868.1"/>
    </source>
</evidence>
<accession>A0A173SBC7</accession>
<dbReference type="EMBL" id="WKMO01000006">
    <property type="protein sequence ID" value="MSB73399.1"/>
    <property type="molecule type" value="Genomic_DNA"/>
</dbReference>
<dbReference type="Proteomes" id="UP000441609">
    <property type="component" value="Unassembled WGS sequence"/>
</dbReference>
<dbReference type="EMBL" id="CYXP01000001">
    <property type="protein sequence ID" value="CUM87844.1"/>
    <property type="molecule type" value="Genomic_DNA"/>
</dbReference>
<dbReference type="EMBL" id="VOHW01000001">
    <property type="protein sequence ID" value="TWV64477.1"/>
    <property type="molecule type" value="Genomic_DNA"/>
</dbReference>
<reference evidence="14 15" key="2">
    <citation type="journal article" date="2019" name="Nat. Med.">
        <title>A library of human gut bacterial isolates paired with longitudinal multiomics data enables mechanistic microbiome research.</title>
        <authorList>
            <person name="Poyet M."/>
            <person name="Groussin M."/>
            <person name="Gibbons S.M."/>
            <person name="Avila-Pacheco J."/>
            <person name="Jiang X."/>
            <person name="Kearney S.M."/>
            <person name="Perrotta A.R."/>
            <person name="Berdy B."/>
            <person name="Zhao S."/>
            <person name="Lieberman T.D."/>
            <person name="Swanson P.K."/>
            <person name="Smith M."/>
            <person name="Roesemann S."/>
            <person name="Alexander J.E."/>
            <person name="Rich S.A."/>
            <person name="Livny J."/>
            <person name="Vlamakis H."/>
            <person name="Clish C."/>
            <person name="Bullock K."/>
            <person name="Deik A."/>
            <person name="Scott J."/>
            <person name="Pierce K.A."/>
            <person name="Xavier R.J."/>
            <person name="Alm E.J."/>
        </authorList>
    </citation>
    <scope>NUCLEOTIDE SEQUENCE [LARGE SCALE GENOMIC DNA]</scope>
    <source>
        <strain evidence="7 17">BIOML-A10</strain>
        <strain evidence="6 15">BIOML-A11</strain>
        <strain evidence="8 14">BIOML-A20</strain>
        <strain evidence="5 16">BIOML-A41</strain>
    </source>
</reference>
<evidence type="ECO:0000313" key="17">
    <source>
        <dbReference type="Proteomes" id="UP000471216"/>
    </source>
</evidence>
<evidence type="ECO:0000313" key="7">
    <source>
        <dbReference type="EMBL" id="MRZ05500.1"/>
    </source>
</evidence>
<dbReference type="Proteomes" id="UP000095591">
    <property type="component" value="Unassembled WGS sequence"/>
</dbReference>
<evidence type="ECO:0000313" key="10">
    <source>
        <dbReference type="EMBL" id="WET65084.1"/>
    </source>
</evidence>
<reference evidence="9 13" key="3">
    <citation type="submission" date="2019-07" db="EMBL/GenBank/DDBJ databases">
        <title>Genome sequencing of Parabacteroides distasonis iSURF_7.</title>
        <authorList>
            <person name="Degefu H.N."/>
            <person name="Ruoff K.L."/>
            <person name="Price C.E."/>
            <person name="Valls R.A."/>
            <person name="O'Toole G.A."/>
        </authorList>
    </citation>
    <scope>NUCLEOTIDE SEQUENCE [LARGE SCALE GENOMIC DNA]</scope>
    <source>
        <strain evidence="9 13">CFPLTA003_1B</strain>
    </source>
</reference>